<organism evidence="2 3">
    <name type="scientific">Fusibacter ferrireducens</name>
    <dbReference type="NCBI Taxonomy" id="2785058"/>
    <lineage>
        <taxon>Bacteria</taxon>
        <taxon>Bacillati</taxon>
        <taxon>Bacillota</taxon>
        <taxon>Clostridia</taxon>
        <taxon>Eubacteriales</taxon>
        <taxon>Eubacteriales Family XII. Incertae Sedis</taxon>
        <taxon>Fusibacter</taxon>
    </lineage>
</organism>
<dbReference type="Proteomes" id="UP000614200">
    <property type="component" value="Unassembled WGS sequence"/>
</dbReference>
<name>A0ABR9ZWG6_9FIRM</name>
<dbReference type="Pfam" id="PF05598">
    <property type="entry name" value="DUF772"/>
    <property type="match status" value="1"/>
</dbReference>
<dbReference type="EMBL" id="JADKNH010000007">
    <property type="protein sequence ID" value="MBF4693964.1"/>
    <property type="molecule type" value="Genomic_DNA"/>
</dbReference>
<reference evidence="2 3" key="1">
    <citation type="submission" date="2020-11" db="EMBL/GenBank/DDBJ databases">
        <title>Fusibacter basophilias sp. nov.</title>
        <authorList>
            <person name="Qiu D."/>
        </authorList>
    </citation>
    <scope>NUCLEOTIDE SEQUENCE [LARGE SCALE GENOMIC DNA]</scope>
    <source>
        <strain evidence="2 3">Q10-2</strain>
    </source>
</reference>
<dbReference type="RefSeq" id="WP_194702201.1">
    <property type="nucleotide sequence ID" value="NZ_JADKNH010000007.1"/>
</dbReference>
<dbReference type="InterPro" id="IPR008490">
    <property type="entry name" value="Transposase_InsH_N"/>
</dbReference>
<keyword evidence="3" id="KW-1185">Reference proteome</keyword>
<sequence>MLILDYPNWEQPTLFEEFLPKALFELTPELSEIDQLLQNPVFEEPIIERYHTALGRPTVPVRVFIRMMVLKFYLCISFEDLSVVVTKTPMYKKFCHIPMDQEAPTDTAMMKITKKYGEEIIQQLNENFILELRKNKVIKGKRVRVDSTVVESNIAYPTDAELLFKGVQKLENQMTQVKERCGHKVRKSSKKKRKK</sequence>
<evidence type="ECO:0000313" key="3">
    <source>
        <dbReference type="Proteomes" id="UP000614200"/>
    </source>
</evidence>
<proteinExistence type="predicted"/>
<evidence type="ECO:0000259" key="1">
    <source>
        <dbReference type="Pfam" id="PF05598"/>
    </source>
</evidence>
<comment type="caution">
    <text evidence="2">The sequence shown here is derived from an EMBL/GenBank/DDBJ whole genome shotgun (WGS) entry which is preliminary data.</text>
</comment>
<gene>
    <name evidence="2" type="ORF">ISU02_12655</name>
</gene>
<accession>A0ABR9ZWG6</accession>
<dbReference type="PANTHER" id="PTHR33803">
    <property type="entry name" value="IS1478 TRANSPOSASE"/>
    <property type="match status" value="1"/>
</dbReference>
<dbReference type="PANTHER" id="PTHR33803:SF3">
    <property type="entry name" value="BLL1974 PROTEIN"/>
    <property type="match status" value="1"/>
</dbReference>
<feature type="domain" description="Transposase InsH N-terminal" evidence="1">
    <location>
        <begin position="29"/>
        <end position="112"/>
    </location>
</feature>
<evidence type="ECO:0000313" key="2">
    <source>
        <dbReference type="EMBL" id="MBF4693964.1"/>
    </source>
</evidence>
<protein>
    <submittedName>
        <fullName evidence="2">Transposase</fullName>
    </submittedName>
</protein>